<evidence type="ECO:0000259" key="2">
    <source>
        <dbReference type="Pfam" id="PF00534"/>
    </source>
</evidence>
<dbReference type="AlphaFoldDB" id="A0A7S0PSW5"/>
<sequence>MDVVVVAARADQTLAVSVHNLYHLCGFRRFVLFVDDKRSCDIMMSLVPGTDAERARNRCFEHTIFYTSDEVEGFSRQYPKITRGDLRDRGGKKVYVSRLGWHLQQFSKLLAYRVVPDLSEQFLAIDGDIVFTRPYPFYDRGRLVLPVINKSSCQWSGLIENFIGASKSGVQDCRKHSNVVGWLPLSTTIIVELLDHIEKKSGTSFPFNVLEHAEKTGQYFSEFQAYVNFMGNDHRARYREEVLKPEKRNIGITKSCSMSFALYHESQADMSRSPYFVWEEHKYREKGDCEPDRFSDDFQDIWSFIGFKEGEDNNTFLRALRTGIIEQGMRVETKSDINIESMSPLAGTILASSAELKRQRHHLEQLLLTRKFTVLHRIEDLPNATRHGRSDYEAQPLITDEDIDVERINNQLACATIFQSRWNQQAHTNIGLKFRNPVVVPYAVDPSIFHPGPQENTFVGRKVRIVSSTHTIRDKTYFDSVSWLATNLDTTTFEYFHVGDVPNWVSGSIQILPGRNSSGLADVLRSGDIYFAPSTHELISTTMLEALSCGLPVLYQEDGKHRELVGLGGRDFVGVGESLVRALADLVENYAEVRASIHVPELSSVAQAYANIGRWCQFMSSFEFEPFNHSAIAQ</sequence>
<feature type="domain" description="Glycosyl transferase family 1" evidence="2">
    <location>
        <begin position="509"/>
        <end position="590"/>
    </location>
</feature>
<dbReference type="GO" id="GO:0016757">
    <property type="term" value="F:glycosyltransferase activity"/>
    <property type="evidence" value="ECO:0007669"/>
    <property type="project" value="UniProtKB-KW"/>
</dbReference>
<dbReference type="Pfam" id="PF00534">
    <property type="entry name" value="Glycos_transf_1"/>
    <property type="match status" value="1"/>
</dbReference>
<evidence type="ECO:0000313" key="3">
    <source>
        <dbReference type="EMBL" id="CAD8588821.1"/>
    </source>
</evidence>
<keyword evidence="1" id="KW-0808">Transferase</keyword>
<dbReference type="EMBL" id="HBEV01008710">
    <property type="protein sequence ID" value="CAD8588821.1"/>
    <property type="molecule type" value="Transcribed_RNA"/>
</dbReference>
<organism evidence="3">
    <name type="scientific">Micromonas pusilla</name>
    <name type="common">Picoplanktonic green alga</name>
    <name type="synonym">Chromulina pusilla</name>
    <dbReference type="NCBI Taxonomy" id="38833"/>
    <lineage>
        <taxon>Eukaryota</taxon>
        <taxon>Viridiplantae</taxon>
        <taxon>Chlorophyta</taxon>
        <taxon>Mamiellophyceae</taxon>
        <taxon>Mamiellales</taxon>
        <taxon>Mamiellaceae</taxon>
        <taxon>Micromonas</taxon>
    </lineage>
</organism>
<protein>
    <recommendedName>
        <fullName evidence="2">Glycosyl transferase family 1 domain-containing protein</fullName>
    </recommendedName>
</protein>
<dbReference type="InterPro" id="IPR001296">
    <property type="entry name" value="Glyco_trans_1"/>
</dbReference>
<accession>A0A7S0PSW5</accession>
<name>A0A7S0PSW5_MICPS</name>
<gene>
    <name evidence="3" type="ORF">MSP1404_LOCUS6658</name>
</gene>
<keyword evidence="1" id="KW-0328">Glycosyltransferase</keyword>
<proteinExistence type="predicted"/>
<dbReference type="SUPFAM" id="SSF53756">
    <property type="entry name" value="UDP-Glycosyltransferase/glycogen phosphorylase"/>
    <property type="match status" value="1"/>
</dbReference>
<evidence type="ECO:0000256" key="1">
    <source>
        <dbReference type="ARBA" id="ARBA00022676"/>
    </source>
</evidence>
<dbReference type="Gene3D" id="3.40.50.2000">
    <property type="entry name" value="Glycogen Phosphorylase B"/>
    <property type="match status" value="1"/>
</dbReference>
<reference evidence="3" key="1">
    <citation type="submission" date="2021-01" db="EMBL/GenBank/DDBJ databases">
        <authorList>
            <person name="Corre E."/>
            <person name="Pelletier E."/>
            <person name="Niang G."/>
            <person name="Scheremetjew M."/>
            <person name="Finn R."/>
            <person name="Kale V."/>
            <person name="Holt S."/>
            <person name="Cochrane G."/>
            <person name="Meng A."/>
            <person name="Brown T."/>
            <person name="Cohen L."/>
        </authorList>
    </citation>
    <scope>NUCLEOTIDE SEQUENCE</scope>
    <source>
        <strain evidence="3">CCMP494</strain>
    </source>
</reference>